<dbReference type="PANTHER" id="PTHR47150:SF5">
    <property type="entry name" value="OS07G0546750 PROTEIN"/>
    <property type="match status" value="1"/>
</dbReference>
<evidence type="ECO:0008006" key="4">
    <source>
        <dbReference type="Google" id="ProtNLM"/>
    </source>
</evidence>
<feature type="region of interest" description="Disordered" evidence="1">
    <location>
        <begin position="446"/>
        <end position="493"/>
    </location>
</feature>
<dbReference type="GeneID" id="77804400"/>
<sequence>MDNTNQVDFILDILEDQKRRKKRRIELIKDEFDENLNEQALIDELINMPGFEAFNQRPPPPATEKGAPGESGEAEPPTSNRRRRPSQSSPSLDTASSASKRKGKKPNVKRDHLGAHQKLIDDFFRFDPTHHHTNPSRQDREEEQAEDARFCAQFKLSKRLFRRIHSDLIKHDLHFTQRKDALGNLGHSSYQKVLVAVRQLSHGIGKPEAILDCYIRMAESTALESLLRFCTSLGELYGGRYLRSATAAEAERASVHNQRRGFPAGLQGYLGWRAWEWTHCPTGWSGRFKAASPTTEAMAAGRKKMPPTILLEGLVDFRGWFWAAYVATPGACKDLDLFAPLPPIYAPVFAPPTLDNGRPAFFLAHPIYPARPPLCPPPSSAAGLPPPPQEVPAELRRRLQDEFDRAVDSLENRFRIIHLPCRLWSSNSMIVLIKAALILHNMIIDDQPQPDPPSPPPPPPLSTAATSDIQVHPSSSASIPAAPSTLPSHHQHPTIPPHVFAKLNYRYQLFNPSSSLIPPQ</sequence>
<keyword evidence="3" id="KW-1185">Reference proteome</keyword>
<feature type="compositionally biased region" description="Low complexity" evidence="1">
    <location>
        <begin position="473"/>
        <end position="488"/>
    </location>
</feature>
<feature type="compositionally biased region" description="Low complexity" evidence="1">
    <location>
        <begin position="86"/>
        <end position="98"/>
    </location>
</feature>
<reference evidence="2" key="1">
    <citation type="submission" date="2022-10" db="EMBL/GenBank/DDBJ databases">
        <title>Puccinia triticina Genome sequencing and assembly.</title>
        <authorList>
            <person name="Li C."/>
        </authorList>
    </citation>
    <scope>NUCLEOTIDE SEQUENCE</scope>
    <source>
        <strain evidence="2">Pt15</strain>
    </source>
</reference>
<dbReference type="EMBL" id="CP110435">
    <property type="protein sequence ID" value="WAQ91918.1"/>
    <property type="molecule type" value="Genomic_DNA"/>
</dbReference>
<dbReference type="InterPro" id="IPR006912">
    <property type="entry name" value="Harbinger_derived_prot"/>
</dbReference>
<feature type="region of interest" description="Disordered" evidence="1">
    <location>
        <begin position="51"/>
        <end position="112"/>
    </location>
</feature>
<organism evidence="2 3">
    <name type="scientific">Puccinia triticina</name>
    <dbReference type="NCBI Taxonomy" id="208348"/>
    <lineage>
        <taxon>Eukaryota</taxon>
        <taxon>Fungi</taxon>
        <taxon>Dikarya</taxon>
        <taxon>Basidiomycota</taxon>
        <taxon>Pucciniomycotina</taxon>
        <taxon>Pucciniomycetes</taxon>
        <taxon>Pucciniales</taxon>
        <taxon>Pucciniaceae</taxon>
        <taxon>Puccinia</taxon>
    </lineage>
</organism>
<feature type="compositionally biased region" description="Pro residues" evidence="1">
    <location>
        <begin position="449"/>
        <end position="461"/>
    </location>
</feature>
<protein>
    <recommendedName>
        <fullName evidence="4">DDE Tnp4 domain-containing protein</fullName>
    </recommendedName>
</protein>
<name>A0ABY7D5P8_9BASI</name>
<accession>A0ABY7D5P8</accession>
<evidence type="ECO:0000313" key="3">
    <source>
        <dbReference type="Proteomes" id="UP001164743"/>
    </source>
</evidence>
<dbReference type="RefSeq" id="XP_053027473.1">
    <property type="nucleotide sequence ID" value="XM_053163505.1"/>
</dbReference>
<gene>
    <name evidence="2" type="ORF">PtA15_15A311</name>
</gene>
<dbReference type="PANTHER" id="PTHR47150">
    <property type="entry name" value="OS12G0169200 PROTEIN"/>
    <property type="match status" value="1"/>
</dbReference>
<proteinExistence type="predicted"/>
<feature type="region of interest" description="Disordered" evidence="1">
    <location>
        <begin position="126"/>
        <end position="145"/>
    </location>
</feature>
<evidence type="ECO:0000256" key="1">
    <source>
        <dbReference type="SAM" id="MobiDB-lite"/>
    </source>
</evidence>
<dbReference type="Proteomes" id="UP001164743">
    <property type="component" value="Chromosome 15A"/>
</dbReference>
<evidence type="ECO:0000313" key="2">
    <source>
        <dbReference type="EMBL" id="WAQ91918.1"/>
    </source>
</evidence>
<dbReference type="Pfam" id="PF04827">
    <property type="entry name" value="Plant_tran"/>
    <property type="match status" value="1"/>
</dbReference>